<organism evidence="2 3">
    <name type="scientific">Campylobacter vicugnae</name>
    <dbReference type="NCBI Taxonomy" id="1660076"/>
    <lineage>
        <taxon>Bacteria</taxon>
        <taxon>Pseudomonadati</taxon>
        <taxon>Campylobacterota</taxon>
        <taxon>Epsilonproteobacteria</taxon>
        <taxon>Campylobacterales</taxon>
        <taxon>Campylobacteraceae</taxon>
        <taxon>Campylobacter</taxon>
    </lineage>
</organism>
<dbReference type="AlphaFoldDB" id="A0A1X9SZB9"/>
<reference evidence="2 3" key="1">
    <citation type="journal article" date="2017" name="Genome Biol. Evol.">
        <title>Comparative Genomic Analysis Identifies a Campylobacter Clade Deficient in Selenium Metabolism.</title>
        <authorList>
            <person name="Miller W.G."/>
            <person name="Yee E."/>
            <person name="Lopes B.S."/>
            <person name="Chapman M.H."/>
            <person name="Huynh S."/>
            <person name="Bono J.L."/>
            <person name="Parker C.T."/>
            <person name="Strachan N.J.C."/>
            <person name="Forbes K.J."/>
        </authorList>
    </citation>
    <scope>NUCLEOTIDE SEQUENCE [LARGE SCALE GENOMIC DNA]</scope>
    <source>
        <strain evidence="2 3">RM8964</strain>
    </source>
</reference>
<dbReference type="InterPro" id="IPR009081">
    <property type="entry name" value="PP-bd_ACP"/>
</dbReference>
<protein>
    <recommendedName>
        <fullName evidence="1">Carrier domain-containing protein</fullName>
    </recommendedName>
</protein>
<dbReference type="InterPro" id="IPR036736">
    <property type="entry name" value="ACP-like_sf"/>
</dbReference>
<feature type="domain" description="Carrier" evidence="1">
    <location>
        <begin position="1"/>
        <end position="89"/>
    </location>
</feature>
<name>A0A1X9SZB9_9BACT</name>
<evidence type="ECO:0000259" key="1">
    <source>
        <dbReference type="PROSITE" id="PS50075"/>
    </source>
</evidence>
<proteinExistence type="predicted"/>
<accession>A0A1X9SZB9</accession>
<dbReference type="Proteomes" id="UP000194265">
    <property type="component" value="Chromosome"/>
</dbReference>
<evidence type="ECO:0000313" key="3">
    <source>
        <dbReference type="Proteomes" id="UP000194265"/>
    </source>
</evidence>
<dbReference type="STRING" id="1660074.CVIC8964_0138"/>
<dbReference type="PROSITE" id="PS50075">
    <property type="entry name" value="CARRIER"/>
    <property type="match status" value="1"/>
</dbReference>
<dbReference type="Gene3D" id="1.10.1200.10">
    <property type="entry name" value="ACP-like"/>
    <property type="match status" value="1"/>
</dbReference>
<dbReference type="EMBL" id="CP018791">
    <property type="protein sequence ID" value="ARR01581.1"/>
    <property type="molecule type" value="Genomic_DNA"/>
</dbReference>
<sequence>MQSRITNLIIEIAKELKNSNNIDENSYLFGSNDALFDSVGLIEFIVELEEALYDEFGKDISLSDEKAMSQSRSPFISIKTLSNYIYKSLNE</sequence>
<gene>
    <name evidence="2" type="ORF">CVIC8964_0138</name>
</gene>
<dbReference type="SUPFAM" id="SSF47336">
    <property type="entry name" value="ACP-like"/>
    <property type="match status" value="1"/>
</dbReference>
<evidence type="ECO:0000313" key="2">
    <source>
        <dbReference type="EMBL" id="ARR01581.1"/>
    </source>
</evidence>
<dbReference type="OrthoDB" id="7065718at2"/>
<dbReference type="RefSeq" id="WP_086334209.1">
    <property type="nucleotide sequence ID" value="NZ_CP018791.1"/>
</dbReference>